<dbReference type="PANTHER" id="PTHR23522:SF10">
    <property type="entry name" value="3-PHENYLPROPIONIC ACID TRANSPORTER-RELATED"/>
    <property type="match status" value="1"/>
</dbReference>
<comment type="subcellular location">
    <subcellularLocation>
        <location evidence="1">Cell inner membrane</location>
        <topology evidence="1">Multi-pass membrane protein</topology>
    </subcellularLocation>
</comment>
<name>A0A1W9HS20_9HYPH</name>
<dbReference type="Gene3D" id="1.20.1250.20">
    <property type="entry name" value="MFS general substrate transporter like domains"/>
    <property type="match status" value="2"/>
</dbReference>
<dbReference type="GO" id="GO:0005886">
    <property type="term" value="C:plasma membrane"/>
    <property type="evidence" value="ECO:0007669"/>
    <property type="project" value="UniProtKB-SubCell"/>
</dbReference>
<evidence type="ECO:0000313" key="11">
    <source>
        <dbReference type="Proteomes" id="UP000192872"/>
    </source>
</evidence>
<feature type="transmembrane region" description="Helical" evidence="8">
    <location>
        <begin position="237"/>
        <end position="256"/>
    </location>
</feature>
<dbReference type="NCBIfam" id="NF037955">
    <property type="entry name" value="mfs"/>
    <property type="match status" value="1"/>
</dbReference>
<dbReference type="InterPro" id="IPR036259">
    <property type="entry name" value="MFS_trans_sf"/>
</dbReference>
<keyword evidence="5 8" id="KW-0812">Transmembrane</keyword>
<evidence type="ECO:0000256" key="3">
    <source>
        <dbReference type="ARBA" id="ARBA00022475"/>
    </source>
</evidence>
<evidence type="ECO:0000256" key="6">
    <source>
        <dbReference type="ARBA" id="ARBA00022989"/>
    </source>
</evidence>
<dbReference type="InterPro" id="IPR026032">
    <property type="entry name" value="HcaT-like"/>
</dbReference>
<feature type="transmembrane region" description="Helical" evidence="8">
    <location>
        <begin position="94"/>
        <end position="115"/>
    </location>
</feature>
<dbReference type="STRING" id="1827387.A4S15_01200"/>
<dbReference type="InterPro" id="IPR024989">
    <property type="entry name" value="MFS_assoc_dom"/>
</dbReference>
<dbReference type="AlphaFoldDB" id="A0A1W9HS20"/>
<dbReference type="PIRSF" id="PIRSF004925">
    <property type="entry name" value="HcaT"/>
    <property type="match status" value="1"/>
</dbReference>
<feature type="transmembrane region" description="Helical" evidence="8">
    <location>
        <begin position="331"/>
        <end position="351"/>
    </location>
</feature>
<dbReference type="PANTHER" id="PTHR23522">
    <property type="entry name" value="BLL5896 PROTEIN"/>
    <property type="match status" value="1"/>
</dbReference>
<gene>
    <name evidence="10" type="ORF">A4S15_01200</name>
</gene>
<feature type="transmembrane region" description="Helical" evidence="8">
    <location>
        <begin position="70"/>
        <end position="88"/>
    </location>
</feature>
<dbReference type="GO" id="GO:0030395">
    <property type="term" value="F:lactose binding"/>
    <property type="evidence" value="ECO:0007669"/>
    <property type="project" value="TreeGrafter"/>
</dbReference>
<evidence type="ECO:0000259" key="9">
    <source>
        <dbReference type="Pfam" id="PF12832"/>
    </source>
</evidence>
<sequence length="387" mass="41345">MQVNTINLRLALVYMALFAGIGVHLPFFPLWLAAQGLEASDRAIILAVPMFIRVFLLSFLIDWGLRAGSVARAIIIYALTASVLTAALPFQSSMALLAIFSILSSLAWMPALPLLDALAMGEMRAGRADYGRARLWGSVAFVVLTITGGAAIEAFEVWVVIPILFAVLVSVAITAAFLPGDAAARPAGDEPRALPTLLERTRTVRPLFLAAALLQASHAVFYVQGSVHWKHLGYSETAIGALWMVAIIAEILMFLWSRRIIARFEAKSLLMMAGAAACLRWSVMAFDPPWPILVSMQILHACSFACTHIATIWLIGRLFSGFLAARAQGLYASLLGAANGVTMLAAGPLYACFGGRAQLAMAFIAAIAVVLTLTSRADPARDTGSAA</sequence>
<feature type="transmembrane region" description="Helical" evidence="8">
    <location>
        <begin position="135"/>
        <end position="152"/>
    </location>
</feature>
<feature type="domain" description="Major facilitator superfamily associated" evidence="9">
    <location>
        <begin position="8"/>
        <end position="354"/>
    </location>
</feature>
<evidence type="ECO:0000313" key="10">
    <source>
        <dbReference type="EMBL" id="OQW50072.1"/>
    </source>
</evidence>
<keyword evidence="4" id="KW-0997">Cell inner membrane</keyword>
<comment type="caution">
    <text evidence="10">The sequence shown here is derived from an EMBL/GenBank/DDBJ whole genome shotgun (WGS) entry which is preliminary data.</text>
</comment>
<keyword evidence="7 8" id="KW-0472">Membrane</keyword>
<evidence type="ECO:0000256" key="7">
    <source>
        <dbReference type="ARBA" id="ARBA00023136"/>
    </source>
</evidence>
<proteinExistence type="predicted"/>
<evidence type="ECO:0000256" key="8">
    <source>
        <dbReference type="SAM" id="Phobius"/>
    </source>
</evidence>
<dbReference type="RefSeq" id="WP_376801085.1">
    <property type="nucleotide sequence ID" value="NZ_DBNB01000024.1"/>
</dbReference>
<evidence type="ECO:0000256" key="2">
    <source>
        <dbReference type="ARBA" id="ARBA00022448"/>
    </source>
</evidence>
<reference evidence="10 11" key="1">
    <citation type="journal article" date="2017" name="Water Res.">
        <title>Comammox in drinking water systems.</title>
        <authorList>
            <person name="Wang Y."/>
            <person name="Ma L."/>
            <person name="Mao Y."/>
            <person name="Jiang X."/>
            <person name="Xia Y."/>
            <person name="Yu K."/>
            <person name="Li B."/>
            <person name="Zhang T."/>
        </authorList>
    </citation>
    <scope>NUCLEOTIDE SEQUENCE [LARGE SCALE GENOMIC DNA]</scope>
    <source>
        <strain evidence="10">SG_bin8</strain>
    </source>
</reference>
<dbReference type="SUPFAM" id="SSF103473">
    <property type="entry name" value="MFS general substrate transporter"/>
    <property type="match status" value="1"/>
</dbReference>
<feature type="transmembrane region" description="Helical" evidence="8">
    <location>
        <begin position="357"/>
        <end position="374"/>
    </location>
</feature>
<keyword evidence="6 8" id="KW-1133">Transmembrane helix</keyword>
<keyword evidence="2" id="KW-0813">Transport</keyword>
<dbReference type="GO" id="GO:0015528">
    <property type="term" value="F:lactose:proton symporter activity"/>
    <property type="evidence" value="ECO:0007669"/>
    <property type="project" value="TreeGrafter"/>
</dbReference>
<dbReference type="EMBL" id="LWDL01000027">
    <property type="protein sequence ID" value="OQW50072.1"/>
    <property type="molecule type" value="Genomic_DNA"/>
</dbReference>
<dbReference type="Pfam" id="PF12832">
    <property type="entry name" value="MFS_1_like"/>
    <property type="match status" value="1"/>
</dbReference>
<evidence type="ECO:0000256" key="4">
    <source>
        <dbReference type="ARBA" id="ARBA00022519"/>
    </source>
</evidence>
<feature type="transmembrane region" description="Helical" evidence="8">
    <location>
        <begin position="207"/>
        <end position="225"/>
    </location>
</feature>
<accession>A0A1W9HS20</accession>
<feature type="transmembrane region" description="Helical" evidence="8">
    <location>
        <begin position="268"/>
        <end position="286"/>
    </location>
</feature>
<feature type="transmembrane region" description="Helical" evidence="8">
    <location>
        <begin position="44"/>
        <end position="63"/>
    </location>
</feature>
<dbReference type="Proteomes" id="UP000192872">
    <property type="component" value="Unassembled WGS sequence"/>
</dbReference>
<evidence type="ECO:0000256" key="5">
    <source>
        <dbReference type="ARBA" id="ARBA00022692"/>
    </source>
</evidence>
<keyword evidence="3" id="KW-1003">Cell membrane</keyword>
<feature type="transmembrane region" description="Helical" evidence="8">
    <location>
        <begin position="158"/>
        <end position="178"/>
    </location>
</feature>
<feature type="transmembrane region" description="Helical" evidence="8">
    <location>
        <begin position="12"/>
        <end position="32"/>
    </location>
</feature>
<feature type="transmembrane region" description="Helical" evidence="8">
    <location>
        <begin position="298"/>
        <end position="319"/>
    </location>
</feature>
<evidence type="ECO:0000256" key="1">
    <source>
        <dbReference type="ARBA" id="ARBA00004429"/>
    </source>
</evidence>
<protein>
    <recommendedName>
        <fullName evidence="9">Major facilitator superfamily associated domain-containing protein</fullName>
    </recommendedName>
</protein>
<organism evidence="10 11">
    <name type="scientific">Candidatus Raskinella chloraquaticus</name>
    <dbReference type="NCBI Taxonomy" id="1951219"/>
    <lineage>
        <taxon>Bacteria</taxon>
        <taxon>Pseudomonadati</taxon>
        <taxon>Pseudomonadota</taxon>
        <taxon>Alphaproteobacteria</taxon>
        <taxon>Hyphomicrobiales</taxon>
        <taxon>Phreatobacteraceae</taxon>
        <taxon>Candidatus Raskinella</taxon>
    </lineage>
</organism>